<comment type="caution">
    <text evidence="3">The sequence shown here is derived from an EMBL/GenBank/DDBJ whole genome shotgun (WGS) entry which is preliminary data.</text>
</comment>
<feature type="transmembrane region" description="Helical" evidence="2">
    <location>
        <begin position="6"/>
        <end position="23"/>
    </location>
</feature>
<name>A0A9P0LFU7_ACAOB</name>
<dbReference type="OrthoDB" id="428895at2759"/>
<evidence type="ECO:0000256" key="2">
    <source>
        <dbReference type="SAM" id="Phobius"/>
    </source>
</evidence>
<organism evidence="3 4">
    <name type="scientific">Acanthoscelides obtectus</name>
    <name type="common">Bean weevil</name>
    <name type="synonym">Bruchus obtectus</name>
    <dbReference type="NCBI Taxonomy" id="200917"/>
    <lineage>
        <taxon>Eukaryota</taxon>
        <taxon>Metazoa</taxon>
        <taxon>Ecdysozoa</taxon>
        <taxon>Arthropoda</taxon>
        <taxon>Hexapoda</taxon>
        <taxon>Insecta</taxon>
        <taxon>Pterygota</taxon>
        <taxon>Neoptera</taxon>
        <taxon>Endopterygota</taxon>
        <taxon>Coleoptera</taxon>
        <taxon>Polyphaga</taxon>
        <taxon>Cucujiformia</taxon>
        <taxon>Chrysomeloidea</taxon>
        <taxon>Chrysomelidae</taxon>
        <taxon>Bruchinae</taxon>
        <taxon>Bruchini</taxon>
        <taxon>Acanthoscelides</taxon>
    </lineage>
</organism>
<reference evidence="3" key="1">
    <citation type="submission" date="2022-03" db="EMBL/GenBank/DDBJ databases">
        <authorList>
            <person name="Sayadi A."/>
        </authorList>
    </citation>
    <scope>NUCLEOTIDE SEQUENCE</scope>
</reference>
<dbReference type="Proteomes" id="UP001152888">
    <property type="component" value="Unassembled WGS sequence"/>
</dbReference>
<accession>A0A9P0LFU7</accession>
<gene>
    <name evidence="3" type="ORF">ACAOBT_LOCUS20757</name>
</gene>
<keyword evidence="2" id="KW-0812">Transmembrane</keyword>
<feature type="coiled-coil region" evidence="1">
    <location>
        <begin position="78"/>
        <end position="105"/>
    </location>
</feature>
<proteinExistence type="predicted"/>
<keyword evidence="2" id="KW-1133">Transmembrane helix</keyword>
<dbReference type="AlphaFoldDB" id="A0A9P0LFU7"/>
<keyword evidence="2" id="KW-0472">Membrane</keyword>
<protein>
    <submittedName>
        <fullName evidence="3">Uncharacterized protein</fullName>
    </submittedName>
</protein>
<keyword evidence="1" id="KW-0175">Coiled coil</keyword>
<keyword evidence="4" id="KW-1185">Reference proteome</keyword>
<evidence type="ECO:0000313" key="3">
    <source>
        <dbReference type="EMBL" id="CAH1992287.1"/>
    </source>
</evidence>
<dbReference type="EMBL" id="CAKOFQ010007138">
    <property type="protein sequence ID" value="CAH1992287.1"/>
    <property type="molecule type" value="Genomic_DNA"/>
</dbReference>
<sequence length="113" mass="13767">MAPYTHVFVLEKIGYFFIFIFHYSSFEKYKFTMALVFLEEDPWLLEYESCEKLQRDIMEQLTLRQKYPRTSESYSQISANVRLRLKQYNNEVGQLERKLNDTTLSQNLYPYSY</sequence>
<evidence type="ECO:0000256" key="1">
    <source>
        <dbReference type="SAM" id="Coils"/>
    </source>
</evidence>
<evidence type="ECO:0000313" key="4">
    <source>
        <dbReference type="Proteomes" id="UP001152888"/>
    </source>
</evidence>